<name>A0A330L1L2_9BACT</name>
<evidence type="ECO:0000313" key="1">
    <source>
        <dbReference type="EMBL" id="SPP63648.1"/>
    </source>
</evidence>
<dbReference type="EMBL" id="OUNR01000001">
    <property type="protein sequence ID" value="SPP63648.1"/>
    <property type="molecule type" value="Genomic_DNA"/>
</dbReference>
<accession>A0A330L1L2</accession>
<reference evidence="2" key="1">
    <citation type="submission" date="2018-04" db="EMBL/GenBank/DDBJ databases">
        <authorList>
            <person name="Lucker S."/>
            <person name="Sakoula D."/>
        </authorList>
    </citation>
    <scope>NUCLEOTIDE SEQUENCE [LARGE SCALE GENOMIC DNA]</scope>
</reference>
<keyword evidence="2" id="KW-1185">Reference proteome</keyword>
<dbReference type="Proteomes" id="UP000248168">
    <property type="component" value="Unassembled WGS sequence"/>
</dbReference>
<organism evidence="1 2">
    <name type="scientific">Nitrospira lenta</name>
    <dbReference type="NCBI Taxonomy" id="1436998"/>
    <lineage>
        <taxon>Bacteria</taxon>
        <taxon>Pseudomonadati</taxon>
        <taxon>Nitrospirota</taxon>
        <taxon>Nitrospiria</taxon>
        <taxon>Nitrospirales</taxon>
        <taxon>Nitrospiraceae</taxon>
        <taxon>Nitrospira</taxon>
    </lineage>
</organism>
<evidence type="ECO:0000313" key="2">
    <source>
        <dbReference type="Proteomes" id="UP000248168"/>
    </source>
</evidence>
<dbReference type="AlphaFoldDB" id="A0A330L1L2"/>
<dbReference type="InParanoid" id="A0A330L1L2"/>
<sequence>MNGLSDMEVCVIVPIGWVVTCLY</sequence>
<gene>
    <name evidence="1" type="ORF">NITLEN_10734</name>
</gene>
<proteinExistence type="predicted"/>
<protein>
    <submittedName>
        <fullName evidence="1">Uncharacterized protein</fullName>
    </submittedName>
</protein>